<protein>
    <recommendedName>
        <fullName evidence="2">histidine kinase</fullName>
        <ecNumber evidence="2">2.7.13.3</ecNumber>
    </recommendedName>
</protein>
<dbReference type="AlphaFoldDB" id="Q2IP78"/>
<dbReference type="Pfam" id="PF02518">
    <property type="entry name" value="HATPase_c"/>
    <property type="match status" value="1"/>
</dbReference>
<dbReference type="PRINTS" id="PR00344">
    <property type="entry name" value="BCTRLSENSOR"/>
</dbReference>
<dbReference type="InterPro" id="IPR004358">
    <property type="entry name" value="Sig_transdc_His_kin-like_C"/>
</dbReference>
<dbReference type="InterPro" id="IPR036097">
    <property type="entry name" value="HisK_dim/P_sf"/>
</dbReference>
<accession>Q2IP78</accession>
<evidence type="ECO:0000256" key="6">
    <source>
        <dbReference type="ARBA" id="ARBA00022777"/>
    </source>
</evidence>
<dbReference type="Proteomes" id="UP000001935">
    <property type="component" value="Chromosome"/>
</dbReference>
<name>Q2IP78_ANADE</name>
<dbReference type="RefSeq" id="WP_011419892.1">
    <property type="nucleotide sequence ID" value="NC_007760.1"/>
</dbReference>
<evidence type="ECO:0000256" key="7">
    <source>
        <dbReference type="ARBA" id="ARBA00022840"/>
    </source>
</evidence>
<evidence type="ECO:0000259" key="10">
    <source>
        <dbReference type="PROSITE" id="PS50109"/>
    </source>
</evidence>
<dbReference type="SMART" id="SM00388">
    <property type="entry name" value="HisKA"/>
    <property type="match status" value="1"/>
</dbReference>
<feature type="transmembrane region" description="Helical" evidence="9">
    <location>
        <begin position="105"/>
        <end position="121"/>
    </location>
</feature>
<dbReference type="STRING" id="290397.Adeh_0834"/>
<feature type="transmembrane region" description="Helical" evidence="9">
    <location>
        <begin position="170"/>
        <end position="189"/>
    </location>
</feature>
<gene>
    <name evidence="11" type="ordered locus">Adeh_0834</name>
</gene>
<dbReference type="KEGG" id="ade:Adeh_0834"/>
<dbReference type="GO" id="GO:0005524">
    <property type="term" value="F:ATP binding"/>
    <property type="evidence" value="ECO:0007669"/>
    <property type="project" value="UniProtKB-KW"/>
</dbReference>
<evidence type="ECO:0000256" key="3">
    <source>
        <dbReference type="ARBA" id="ARBA00022553"/>
    </source>
</evidence>
<feature type="transmembrane region" description="Helical" evidence="9">
    <location>
        <begin position="47"/>
        <end position="69"/>
    </location>
</feature>
<dbReference type="OrthoDB" id="5486339at2"/>
<feature type="domain" description="Histidine kinase" evidence="10">
    <location>
        <begin position="224"/>
        <end position="430"/>
    </location>
</feature>
<feature type="transmembrane region" description="Helical" evidence="9">
    <location>
        <begin position="128"/>
        <end position="150"/>
    </location>
</feature>
<keyword evidence="9" id="KW-0472">Membrane</keyword>
<dbReference type="CDD" id="cd00075">
    <property type="entry name" value="HATPase"/>
    <property type="match status" value="1"/>
</dbReference>
<dbReference type="InterPro" id="IPR036890">
    <property type="entry name" value="HATPase_C_sf"/>
</dbReference>
<evidence type="ECO:0000256" key="5">
    <source>
        <dbReference type="ARBA" id="ARBA00022741"/>
    </source>
</evidence>
<dbReference type="SMART" id="SM00387">
    <property type="entry name" value="HATPase_c"/>
    <property type="match status" value="1"/>
</dbReference>
<dbReference type="GO" id="GO:0000155">
    <property type="term" value="F:phosphorelay sensor kinase activity"/>
    <property type="evidence" value="ECO:0007669"/>
    <property type="project" value="InterPro"/>
</dbReference>
<dbReference type="CDD" id="cd00082">
    <property type="entry name" value="HisKA"/>
    <property type="match status" value="1"/>
</dbReference>
<evidence type="ECO:0000256" key="9">
    <source>
        <dbReference type="SAM" id="Phobius"/>
    </source>
</evidence>
<keyword evidence="9" id="KW-0812">Transmembrane</keyword>
<evidence type="ECO:0000256" key="1">
    <source>
        <dbReference type="ARBA" id="ARBA00000085"/>
    </source>
</evidence>
<dbReference type="Gene3D" id="3.30.565.10">
    <property type="entry name" value="Histidine kinase-like ATPase, C-terminal domain"/>
    <property type="match status" value="1"/>
</dbReference>
<dbReference type="InterPro" id="IPR005467">
    <property type="entry name" value="His_kinase_dom"/>
</dbReference>
<keyword evidence="7" id="KW-0067">ATP-binding</keyword>
<keyword evidence="4" id="KW-0808">Transferase</keyword>
<dbReference type="InterPro" id="IPR003594">
    <property type="entry name" value="HATPase_dom"/>
</dbReference>
<keyword evidence="5" id="KW-0547">Nucleotide-binding</keyword>
<keyword evidence="8" id="KW-0902">Two-component regulatory system</keyword>
<dbReference type="EC" id="2.7.13.3" evidence="2"/>
<evidence type="ECO:0000256" key="8">
    <source>
        <dbReference type="ARBA" id="ARBA00023012"/>
    </source>
</evidence>
<feature type="transmembrane region" description="Helical" evidence="9">
    <location>
        <begin position="21"/>
        <end position="41"/>
    </location>
</feature>
<dbReference type="HOGENOM" id="CLU_623548_0_0_7"/>
<feature type="transmembrane region" description="Helical" evidence="9">
    <location>
        <begin position="81"/>
        <end position="99"/>
    </location>
</feature>
<dbReference type="InterPro" id="IPR003661">
    <property type="entry name" value="HisK_dim/P_dom"/>
</dbReference>
<dbReference type="EMBL" id="CP000251">
    <property type="protein sequence ID" value="ABC80609.1"/>
    <property type="molecule type" value="Genomic_DNA"/>
</dbReference>
<evidence type="ECO:0000256" key="2">
    <source>
        <dbReference type="ARBA" id="ARBA00012438"/>
    </source>
</evidence>
<proteinExistence type="predicted"/>
<dbReference type="Pfam" id="PF00512">
    <property type="entry name" value="HisKA"/>
    <property type="match status" value="1"/>
</dbReference>
<evidence type="ECO:0000313" key="12">
    <source>
        <dbReference type="Proteomes" id="UP000001935"/>
    </source>
</evidence>
<comment type="catalytic activity">
    <reaction evidence="1">
        <text>ATP + protein L-histidine = ADP + protein N-phospho-L-histidine.</text>
        <dbReference type="EC" id="2.7.13.3"/>
    </reaction>
</comment>
<evidence type="ECO:0000256" key="4">
    <source>
        <dbReference type="ARBA" id="ARBA00022679"/>
    </source>
</evidence>
<dbReference type="Gene3D" id="1.10.287.130">
    <property type="match status" value="1"/>
</dbReference>
<dbReference type="PANTHER" id="PTHR43065">
    <property type="entry name" value="SENSOR HISTIDINE KINASE"/>
    <property type="match status" value="1"/>
</dbReference>
<reference evidence="11" key="1">
    <citation type="submission" date="2006-01" db="EMBL/GenBank/DDBJ databases">
        <title>Complete sequence of Anaeromyxobacter dehalogenans 2CP-C.</title>
        <authorList>
            <consortium name="US DOE Joint Genome Institute"/>
            <person name="Copeland A."/>
            <person name="Lucas S."/>
            <person name="Lapidus A."/>
            <person name="Barry K."/>
            <person name="Detter J.C."/>
            <person name="Glavina T."/>
            <person name="Hammon N."/>
            <person name="Israni S."/>
            <person name="Pitluck S."/>
            <person name="Brettin T."/>
            <person name="Bruce D."/>
            <person name="Han C."/>
            <person name="Tapia R."/>
            <person name="Gilna P."/>
            <person name="Kiss H."/>
            <person name="Schmutz J."/>
            <person name="Larimer F."/>
            <person name="Land M."/>
            <person name="Kyrpides N."/>
            <person name="Anderson I."/>
            <person name="Sanford R.A."/>
            <person name="Ritalahti K.M."/>
            <person name="Thomas H.S."/>
            <person name="Kirby J.R."/>
            <person name="Zhulin I.B."/>
            <person name="Loeffler F.E."/>
            <person name="Richardson P."/>
        </authorList>
    </citation>
    <scope>NUCLEOTIDE SEQUENCE</scope>
    <source>
        <strain evidence="11">2CP-C</strain>
    </source>
</reference>
<keyword evidence="9" id="KW-1133">Transmembrane helix</keyword>
<sequence length="439" mass="45549">MPPPGHDQIQREELSRLFGQLVGARLLLVPLVLAAGAWMAWVDPTPWRRALLAAILVTIAAFFTVEYVRFRRRGGLAPGQVRINLVAAVVGQMILTAATGGLSSPFIYVAVLLAVIVNVFVRPPVSAWLTAFQVLAVWTFAALVATGAAPLELELLGGAARRPPPVGLCLHAGFLTVVLVSIAFAGRAGRKVFEAILRRALAAQQDSLRAYAERAEEMTALSGEIAHELKNPLASVKGLAGLLAQGVGPGKPTERLAVLRQEVGRMQAILDGFLNFSRPLVPLVLEDCDVAALAREVAALHEGLARERGVAVEARGAAVRARCDPRKVKQILVNLVQNALDASPAGAAVELEAAPGPGGGALIRVQDRGPGLDPAVRDAAFSPGFTTKASGSGLGLTIARSLARQHGGDLVLSPRAGGGMVAELTLPATPAGAGTGAAA</sequence>
<dbReference type="SUPFAM" id="SSF55874">
    <property type="entry name" value="ATPase domain of HSP90 chaperone/DNA topoisomerase II/histidine kinase"/>
    <property type="match status" value="1"/>
</dbReference>
<dbReference type="PROSITE" id="PS50109">
    <property type="entry name" value="HIS_KIN"/>
    <property type="match status" value="1"/>
</dbReference>
<dbReference type="eggNOG" id="COG4191">
    <property type="taxonomic scope" value="Bacteria"/>
</dbReference>
<evidence type="ECO:0000313" key="11">
    <source>
        <dbReference type="EMBL" id="ABC80609.1"/>
    </source>
</evidence>
<keyword evidence="6 11" id="KW-0418">Kinase</keyword>
<dbReference type="SUPFAM" id="SSF47384">
    <property type="entry name" value="Homodimeric domain of signal transducing histidine kinase"/>
    <property type="match status" value="1"/>
</dbReference>
<dbReference type="PANTHER" id="PTHR43065:SF10">
    <property type="entry name" value="PEROXIDE STRESS-ACTIVATED HISTIDINE KINASE MAK3"/>
    <property type="match status" value="1"/>
</dbReference>
<keyword evidence="3" id="KW-0597">Phosphoprotein</keyword>
<organism evidence="11 12">
    <name type="scientific">Anaeromyxobacter dehalogenans (strain 2CP-C)</name>
    <dbReference type="NCBI Taxonomy" id="290397"/>
    <lineage>
        <taxon>Bacteria</taxon>
        <taxon>Pseudomonadati</taxon>
        <taxon>Myxococcota</taxon>
        <taxon>Myxococcia</taxon>
        <taxon>Myxococcales</taxon>
        <taxon>Cystobacterineae</taxon>
        <taxon>Anaeromyxobacteraceae</taxon>
        <taxon>Anaeromyxobacter</taxon>
    </lineage>
</organism>